<organism evidence="3 4">
    <name type="scientific">Nocardia aurea</name>
    <dbReference type="NCBI Taxonomy" id="2144174"/>
    <lineage>
        <taxon>Bacteria</taxon>
        <taxon>Bacillati</taxon>
        <taxon>Actinomycetota</taxon>
        <taxon>Actinomycetes</taxon>
        <taxon>Mycobacteriales</taxon>
        <taxon>Nocardiaceae</taxon>
        <taxon>Nocardia</taxon>
    </lineage>
</organism>
<evidence type="ECO:0000256" key="1">
    <source>
        <dbReference type="ARBA" id="ARBA00023125"/>
    </source>
</evidence>
<dbReference type="RefSeq" id="WP_357790305.1">
    <property type="nucleotide sequence ID" value="NZ_JBFAKC010000030.1"/>
</dbReference>
<evidence type="ECO:0000313" key="3">
    <source>
        <dbReference type="EMBL" id="MEV0712901.1"/>
    </source>
</evidence>
<gene>
    <name evidence="3" type="ORF">AB0I48_35640</name>
</gene>
<evidence type="ECO:0000259" key="2">
    <source>
        <dbReference type="Pfam" id="PF00440"/>
    </source>
</evidence>
<keyword evidence="4" id="KW-1185">Reference proteome</keyword>
<dbReference type="EMBL" id="JBFAKC010000030">
    <property type="protein sequence ID" value="MEV0712901.1"/>
    <property type="molecule type" value="Genomic_DNA"/>
</dbReference>
<dbReference type="Gene3D" id="1.10.357.10">
    <property type="entry name" value="Tetracycline Repressor, domain 2"/>
    <property type="match status" value="1"/>
</dbReference>
<dbReference type="InterPro" id="IPR001647">
    <property type="entry name" value="HTH_TetR"/>
</dbReference>
<protein>
    <submittedName>
        <fullName evidence="3">TetR/AcrR family transcriptional regulator</fullName>
    </submittedName>
</protein>
<reference evidence="3 4" key="1">
    <citation type="submission" date="2024-06" db="EMBL/GenBank/DDBJ databases">
        <title>The Natural Products Discovery Center: Release of the First 8490 Sequenced Strains for Exploring Actinobacteria Biosynthetic Diversity.</title>
        <authorList>
            <person name="Kalkreuter E."/>
            <person name="Kautsar S.A."/>
            <person name="Yang D."/>
            <person name="Bader C.D."/>
            <person name="Teijaro C.N."/>
            <person name="Fluegel L."/>
            <person name="Davis C.M."/>
            <person name="Simpson J.R."/>
            <person name="Lauterbach L."/>
            <person name="Steele A.D."/>
            <person name="Gui C."/>
            <person name="Meng S."/>
            <person name="Li G."/>
            <person name="Viehrig K."/>
            <person name="Ye F."/>
            <person name="Su P."/>
            <person name="Kiefer A.F."/>
            <person name="Nichols A."/>
            <person name="Cepeda A.J."/>
            <person name="Yan W."/>
            <person name="Fan B."/>
            <person name="Jiang Y."/>
            <person name="Adhikari A."/>
            <person name="Zheng C.-J."/>
            <person name="Schuster L."/>
            <person name="Cowan T.M."/>
            <person name="Smanski M.J."/>
            <person name="Chevrette M.G."/>
            <person name="De Carvalho L.P.S."/>
            <person name="Shen B."/>
        </authorList>
    </citation>
    <scope>NUCLEOTIDE SEQUENCE [LARGE SCALE GENOMIC DNA]</scope>
    <source>
        <strain evidence="3 4">NPDC050403</strain>
    </source>
</reference>
<evidence type="ECO:0000313" key="4">
    <source>
        <dbReference type="Proteomes" id="UP001551695"/>
    </source>
</evidence>
<dbReference type="Proteomes" id="UP001551695">
    <property type="component" value="Unassembled WGS sequence"/>
</dbReference>
<name>A0ABV3G5G0_9NOCA</name>
<dbReference type="SUPFAM" id="SSF46689">
    <property type="entry name" value="Homeodomain-like"/>
    <property type="match status" value="1"/>
</dbReference>
<feature type="domain" description="HTH tetR-type" evidence="2">
    <location>
        <begin position="32"/>
        <end position="72"/>
    </location>
</feature>
<keyword evidence="1" id="KW-0238">DNA-binding</keyword>
<dbReference type="InterPro" id="IPR009057">
    <property type="entry name" value="Homeodomain-like_sf"/>
</dbReference>
<comment type="caution">
    <text evidence="3">The sequence shown here is derived from an EMBL/GenBank/DDBJ whole genome shotgun (WGS) entry which is preliminary data.</text>
</comment>
<sequence length="194" mass="21147">MTARIAPTPTVLADRGRPRKSVLVREQQLNELLRVALKTIAIHGPSTSMDDIARAAGMSKPLIYTLCGSKSGFSAAMVDYVFGDMLSTIAGSTEEFPVRLAQAIDGIATAVAHNVDVYRFLVDRHTLANQPLFTTLAPLISKIFEVEKTPAEIGITPVLAMIFSGLECWILDENRVPQNIFVERMTNMLSTALA</sequence>
<accession>A0ABV3G5G0</accession>
<dbReference type="Pfam" id="PF00440">
    <property type="entry name" value="TetR_N"/>
    <property type="match status" value="1"/>
</dbReference>
<proteinExistence type="predicted"/>